<evidence type="ECO:0000313" key="2">
    <source>
        <dbReference type="Proteomes" id="UP000231057"/>
    </source>
</evidence>
<reference evidence="1 2" key="1">
    <citation type="submission" date="2016-11" db="EMBL/GenBank/DDBJ databases">
        <title>Complete genome sequence of thermophilic cyanobacteria strain Synechococcus sp. PCC6715.</title>
        <authorList>
            <person name="Tang J."/>
            <person name="Daroch M."/>
            <person name="Liang Y."/>
            <person name="Jiang D."/>
            <person name="Shah M."/>
        </authorList>
    </citation>
    <scope>NUCLEOTIDE SEQUENCE [LARGE SCALE GENOMIC DNA]</scope>
    <source>
        <strain evidence="1 2">PCC 6715</strain>
    </source>
</reference>
<keyword evidence="2" id="KW-1185">Reference proteome</keyword>
<proteinExistence type="predicted"/>
<evidence type="ECO:0000313" key="1">
    <source>
        <dbReference type="EMBL" id="ATS19307.1"/>
    </source>
</evidence>
<accession>A0A2D2Q4Y9</accession>
<dbReference type="RefSeq" id="WP_099799643.1">
    <property type="nucleotide sequence ID" value="NZ_CP018092.1"/>
</dbReference>
<reference evidence="2" key="2">
    <citation type="journal article" date="2022" name="Front. Microbiol.">
        <title>Comparative Genomic Analysis Revealed Distinct Molecular Components and Organization of CO2-Concentrating Mechanism in Thermophilic Cyanobacteria.</title>
        <authorList>
            <person name="Tang J."/>
            <person name="Zhou H."/>
            <person name="Yao D."/>
            <person name="Riaz S."/>
            <person name="You D."/>
            <person name="Klepacz-Smolka A."/>
            <person name="Daroch M."/>
        </authorList>
    </citation>
    <scope>NUCLEOTIDE SEQUENCE [LARGE SCALE GENOMIC DNA]</scope>
    <source>
        <strain evidence="2">PCC 6715</strain>
    </source>
</reference>
<protein>
    <submittedName>
        <fullName evidence="1">Uncharacterized protein</fullName>
    </submittedName>
</protein>
<gene>
    <name evidence="1" type="ORF">BRW62_11850</name>
</gene>
<dbReference type="AlphaFoldDB" id="A0A2D2Q4Y9"/>
<dbReference type="Proteomes" id="UP000231057">
    <property type="component" value="Chromosome"/>
</dbReference>
<name>A0A2D2Q4Y9_PARLV</name>
<dbReference type="KEGG" id="slw:BRW62_11850"/>
<dbReference type="EMBL" id="CP018092">
    <property type="protein sequence ID" value="ATS19307.1"/>
    <property type="molecule type" value="Genomic_DNA"/>
</dbReference>
<dbReference type="OrthoDB" id="8453694at2"/>
<sequence>MPYTLVQRFVSLGLLMAGVGLAPGAFAQRLPRLRQGMNYPEAREQLIARGWQPVVNPVMLEVTNTTPIVAYLISQGFSELIGCQPFGVDVCAFQFRNRHGHILEIATVHLGVTPGGTITSWVVRRNTP</sequence>
<organism evidence="1 2">
    <name type="scientific">Parathermosynechococcus lividus PCC 6715</name>
    <dbReference type="NCBI Taxonomy" id="1917166"/>
    <lineage>
        <taxon>Bacteria</taxon>
        <taxon>Bacillati</taxon>
        <taxon>Cyanobacteriota</taxon>
        <taxon>Cyanophyceae</taxon>
        <taxon>Acaryochloridales</taxon>
        <taxon>Thermosynechococcaceae</taxon>
        <taxon>Parathermosynechococcus</taxon>
    </lineage>
</organism>